<evidence type="ECO:0000256" key="5">
    <source>
        <dbReference type="ARBA" id="ARBA00022679"/>
    </source>
</evidence>
<evidence type="ECO:0000256" key="6">
    <source>
        <dbReference type="ARBA" id="ARBA00022741"/>
    </source>
</evidence>
<keyword evidence="8" id="KW-0067">ATP-binding</keyword>
<dbReference type="AlphaFoldDB" id="A0A3E1RGK2"/>
<comment type="pathway">
    <text evidence="1">Cofactor biosynthesis; tetrahydrofolate biosynthesis; 2-amino-4-hydroxy-6-hydroxymethyl-7,8-dihydropteridine diphosphate from 7,8-dihydroneopterin triphosphate: step 4/4.</text>
</comment>
<evidence type="ECO:0000256" key="7">
    <source>
        <dbReference type="ARBA" id="ARBA00022777"/>
    </source>
</evidence>
<evidence type="ECO:0000313" key="14">
    <source>
        <dbReference type="EMBL" id="RFO98361.1"/>
    </source>
</evidence>
<dbReference type="PROSITE" id="PS00794">
    <property type="entry name" value="HPPK"/>
    <property type="match status" value="1"/>
</dbReference>
<dbReference type="EMBL" id="QFZK01000001">
    <property type="protein sequence ID" value="RFO98361.1"/>
    <property type="molecule type" value="Genomic_DNA"/>
</dbReference>
<dbReference type="OrthoDB" id="9808041at2"/>
<dbReference type="GO" id="GO:0046656">
    <property type="term" value="P:folic acid biosynthetic process"/>
    <property type="evidence" value="ECO:0007669"/>
    <property type="project" value="UniProtKB-KW"/>
</dbReference>
<dbReference type="PANTHER" id="PTHR43071">
    <property type="entry name" value="2-AMINO-4-HYDROXY-6-HYDROXYMETHYLDIHYDROPTERIDINE PYROPHOSPHOKINASE"/>
    <property type="match status" value="1"/>
</dbReference>
<dbReference type="InterPro" id="IPR000550">
    <property type="entry name" value="Hppk"/>
</dbReference>
<evidence type="ECO:0000256" key="8">
    <source>
        <dbReference type="ARBA" id="ARBA00022840"/>
    </source>
</evidence>
<keyword evidence="9" id="KW-0289">Folate biosynthesis</keyword>
<evidence type="ECO:0000256" key="12">
    <source>
        <dbReference type="ARBA" id="ARBA00033413"/>
    </source>
</evidence>
<accession>A0A3E1RGK2</accession>
<comment type="function">
    <text evidence="10">Catalyzes the transfer of pyrophosphate from adenosine triphosphate (ATP) to 6-hydroxymethyl-7,8-dihydropterin, an enzymatic step in folate biosynthesis pathway.</text>
</comment>
<name>A0A3E1RGK2_9BURK</name>
<proteinExistence type="inferred from homology"/>
<reference evidence="14 15" key="1">
    <citation type="submission" date="2018-05" db="EMBL/GenBank/DDBJ databases">
        <title>Rhodoferax soyangensis sp.nov., isolated from an oligotrophic freshwater lake.</title>
        <authorList>
            <person name="Park M."/>
        </authorList>
    </citation>
    <scope>NUCLEOTIDE SEQUENCE [LARGE SCALE GENOMIC DNA]</scope>
    <source>
        <strain evidence="14 15">IMCC26218</strain>
    </source>
</reference>
<dbReference type="GO" id="GO:0003848">
    <property type="term" value="F:2-amino-4-hydroxy-6-hydroxymethyldihydropteridine diphosphokinase activity"/>
    <property type="evidence" value="ECO:0007669"/>
    <property type="project" value="UniProtKB-EC"/>
</dbReference>
<dbReference type="EC" id="2.7.6.3" evidence="3"/>
<dbReference type="CDD" id="cd00483">
    <property type="entry name" value="HPPK"/>
    <property type="match status" value="1"/>
</dbReference>
<dbReference type="GO" id="GO:0016301">
    <property type="term" value="F:kinase activity"/>
    <property type="evidence" value="ECO:0007669"/>
    <property type="project" value="UniProtKB-KW"/>
</dbReference>
<dbReference type="Pfam" id="PF01288">
    <property type="entry name" value="HPPK"/>
    <property type="match status" value="1"/>
</dbReference>
<keyword evidence="5" id="KW-0808">Transferase</keyword>
<evidence type="ECO:0000313" key="15">
    <source>
        <dbReference type="Proteomes" id="UP000260665"/>
    </source>
</evidence>
<evidence type="ECO:0000256" key="2">
    <source>
        <dbReference type="ARBA" id="ARBA00005810"/>
    </source>
</evidence>
<evidence type="ECO:0000256" key="4">
    <source>
        <dbReference type="ARBA" id="ARBA00016218"/>
    </source>
</evidence>
<keyword evidence="7 14" id="KW-0418">Kinase</keyword>
<keyword evidence="15" id="KW-1185">Reference proteome</keyword>
<protein>
    <recommendedName>
        <fullName evidence="4">2-amino-4-hydroxy-6-hydroxymethyldihydropteridine pyrophosphokinase</fullName>
        <ecNumber evidence="3">2.7.6.3</ecNumber>
    </recommendedName>
    <alternativeName>
        <fullName evidence="11">6-hydroxymethyl-7,8-dihydropterin pyrophosphokinase</fullName>
    </alternativeName>
    <alternativeName>
        <fullName evidence="12">7,8-dihydro-6-hydroxymethylpterin-pyrophosphokinase</fullName>
    </alternativeName>
</protein>
<dbReference type="RefSeq" id="WP_117172889.1">
    <property type="nucleotide sequence ID" value="NZ_QFZK01000001.1"/>
</dbReference>
<evidence type="ECO:0000256" key="1">
    <source>
        <dbReference type="ARBA" id="ARBA00005051"/>
    </source>
</evidence>
<dbReference type="NCBIfam" id="TIGR01498">
    <property type="entry name" value="folK"/>
    <property type="match status" value="1"/>
</dbReference>
<evidence type="ECO:0000256" key="10">
    <source>
        <dbReference type="ARBA" id="ARBA00029409"/>
    </source>
</evidence>
<comment type="caution">
    <text evidence="14">The sequence shown here is derived from an EMBL/GenBank/DDBJ whole genome shotgun (WGS) entry which is preliminary data.</text>
</comment>
<dbReference type="PANTHER" id="PTHR43071:SF1">
    <property type="entry name" value="2-AMINO-4-HYDROXY-6-HYDROXYMETHYLDIHYDROPTERIDINE PYROPHOSPHOKINASE"/>
    <property type="match status" value="1"/>
</dbReference>
<dbReference type="SUPFAM" id="SSF55083">
    <property type="entry name" value="6-hydroxymethyl-7,8-dihydropterin pyrophosphokinase, HPPK"/>
    <property type="match status" value="1"/>
</dbReference>
<gene>
    <name evidence="14" type="primary">folK</name>
    <name evidence="14" type="ORF">DIC66_00185</name>
</gene>
<evidence type="ECO:0000256" key="11">
    <source>
        <dbReference type="ARBA" id="ARBA00029766"/>
    </source>
</evidence>
<evidence type="ECO:0000259" key="13">
    <source>
        <dbReference type="PROSITE" id="PS00794"/>
    </source>
</evidence>
<dbReference type="GO" id="GO:0005524">
    <property type="term" value="F:ATP binding"/>
    <property type="evidence" value="ECO:0007669"/>
    <property type="project" value="UniProtKB-KW"/>
</dbReference>
<keyword evidence="6" id="KW-0547">Nucleotide-binding</keyword>
<organism evidence="14 15">
    <name type="scientific">Rhodoferax lacus</name>
    <dbReference type="NCBI Taxonomy" id="2184758"/>
    <lineage>
        <taxon>Bacteria</taxon>
        <taxon>Pseudomonadati</taxon>
        <taxon>Pseudomonadota</taxon>
        <taxon>Betaproteobacteria</taxon>
        <taxon>Burkholderiales</taxon>
        <taxon>Comamonadaceae</taxon>
        <taxon>Rhodoferax</taxon>
    </lineage>
</organism>
<evidence type="ECO:0000256" key="3">
    <source>
        <dbReference type="ARBA" id="ARBA00013253"/>
    </source>
</evidence>
<dbReference type="GO" id="GO:0046654">
    <property type="term" value="P:tetrahydrofolate biosynthetic process"/>
    <property type="evidence" value="ECO:0007669"/>
    <property type="project" value="UniProtKB-UniPathway"/>
</dbReference>
<feature type="domain" description="7,8-dihydro-6-hydroxymethylpterin-pyrophosphokinase" evidence="13">
    <location>
        <begin position="90"/>
        <end position="101"/>
    </location>
</feature>
<sequence length="154" mass="16446">MREPVIAYIGLGANLGDPRTAVLCAIDAIADLDGLALTAQSSLYGSAPVDAGGADYVNAVVQVTTRLKPHALLAQLQGIENAAGRSRPFRNAPRTLDLDVLLYAQLVLNDADLVLPHPRMWQRAFVLQPLAELAPDLVSAEQLQAVAEQSVWVL</sequence>
<dbReference type="Gene3D" id="3.30.70.560">
    <property type="entry name" value="7,8-Dihydro-6-hydroxymethylpterin-pyrophosphokinase HPPK"/>
    <property type="match status" value="1"/>
</dbReference>
<dbReference type="InterPro" id="IPR035907">
    <property type="entry name" value="Hppk_sf"/>
</dbReference>
<dbReference type="Proteomes" id="UP000260665">
    <property type="component" value="Unassembled WGS sequence"/>
</dbReference>
<dbReference type="UniPathway" id="UPA00077">
    <property type="reaction ID" value="UER00155"/>
</dbReference>
<comment type="similarity">
    <text evidence="2">Belongs to the HPPK family.</text>
</comment>
<evidence type="ECO:0000256" key="9">
    <source>
        <dbReference type="ARBA" id="ARBA00022909"/>
    </source>
</evidence>